<geneLocation type="plasmid" evidence="14">
    <name>pmyc1</name>
</geneLocation>
<dbReference type="InterPro" id="IPR036259">
    <property type="entry name" value="MFS_trans_sf"/>
</dbReference>
<evidence type="ECO:0000256" key="11">
    <source>
        <dbReference type="SAM" id="Phobius"/>
    </source>
</evidence>
<evidence type="ECO:0000256" key="5">
    <source>
        <dbReference type="ARBA" id="ARBA00022692"/>
    </source>
</evidence>
<dbReference type="InterPro" id="IPR020846">
    <property type="entry name" value="MFS_dom"/>
</dbReference>
<evidence type="ECO:0000256" key="4">
    <source>
        <dbReference type="ARBA" id="ARBA00022475"/>
    </source>
</evidence>
<name>A0A172UW69_9MYCO</name>
<dbReference type="RefSeq" id="WP_068003966.1">
    <property type="nucleotide sequence ID" value="NZ_CP015597.1"/>
</dbReference>
<dbReference type="Pfam" id="PF07690">
    <property type="entry name" value="MFS_1"/>
    <property type="match status" value="1"/>
</dbReference>
<dbReference type="PANTHER" id="PTHR43528:SF1">
    <property type="entry name" value="ALPHA-KETOGLUTARATE PERMEASE"/>
    <property type="match status" value="1"/>
</dbReference>
<comment type="similarity">
    <text evidence="2">Belongs to the major facilitator superfamily. Metabolite:H+ Symporter (MHS) family (TC 2.A.1.6) family.</text>
</comment>
<evidence type="ECO:0000256" key="1">
    <source>
        <dbReference type="ARBA" id="ARBA00004651"/>
    </source>
</evidence>
<keyword evidence="7 11" id="KW-1133">Transmembrane helix</keyword>
<feature type="transmembrane region" description="Helical" evidence="11">
    <location>
        <begin position="315"/>
        <end position="334"/>
    </location>
</feature>
<dbReference type="GO" id="GO:0015293">
    <property type="term" value="F:symporter activity"/>
    <property type="evidence" value="ECO:0007669"/>
    <property type="project" value="UniProtKB-KW"/>
</dbReference>
<feature type="transmembrane region" description="Helical" evidence="11">
    <location>
        <begin position="285"/>
        <end position="303"/>
    </location>
</feature>
<feature type="transmembrane region" description="Helical" evidence="11">
    <location>
        <begin position="63"/>
        <end position="84"/>
    </location>
</feature>
<dbReference type="SUPFAM" id="SSF103473">
    <property type="entry name" value="MFS general substrate transporter"/>
    <property type="match status" value="1"/>
</dbReference>
<dbReference type="Gene3D" id="1.20.1250.20">
    <property type="entry name" value="MFS general substrate transporter like domains"/>
    <property type="match status" value="2"/>
</dbReference>
<evidence type="ECO:0000256" key="7">
    <source>
        <dbReference type="ARBA" id="ARBA00022989"/>
    </source>
</evidence>
<evidence type="ECO:0000256" key="6">
    <source>
        <dbReference type="ARBA" id="ARBA00022847"/>
    </source>
</evidence>
<feature type="transmembrane region" description="Helical" evidence="11">
    <location>
        <begin position="340"/>
        <end position="363"/>
    </location>
</feature>
<keyword evidence="13" id="KW-0614">Plasmid</keyword>
<protein>
    <recommendedName>
        <fullName evidence="10">Putative proline/betaine transporter</fullName>
    </recommendedName>
</protein>
<feature type="transmembrane region" description="Helical" evidence="11">
    <location>
        <begin position="161"/>
        <end position="184"/>
    </location>
</feature>
<feature type="transmembrane region" description="Helical" evidence="11">
    <location>
        <begin position="375"/>
        <end position="398"/>
    </location>
</feature>
<dbReference type="FunFam" id="1.20.1250.20:FF:000001">
    <property type="entry name" value="Dicarboxylate MFS transporter"/>
    <property type="match status" value="1"/>
</dbReference>
<dbReference type="PROSITE" id="PS50850">
    <property type="entry name" value="MFS"/>
    <property type="match status" value="1"/>
</dbReference>
<feature type="transmembrane region" description="Helical" evidence="11">
    <location>
        <begin position="410"/>
        <end position="430"/>
    </location>
</feature>
<dbReference type="EMBL" id="CP015597">
    <property type="protein sequence ID" value="ANE83351.1"/>
    <property type="molecule type" value="Genomic_DNA"/>
</dbReference>
<feature type="domain" description="Major facilitator superfamily (MFS) profile" evidence="12">
    <location>
        <begin position="24"/>
        <end position="433"/>
    </location>
</feature>
<feature type="transmembrane region" description="Helical" evidence="11">
    <location>
        <begin position="30"/>
        <end position="51"/>
    </location>
</feature>
<keyword evidence="8 11" id="KW-0472">Membrane</keyword>
<dbReference type="KEGG" id="madi:A7U43_27870"/>
<sequence length="433" mass="46673">MKPETRQTSVDQTTTVSPAMVRKAVTGAAVGNFVEWFDFAIYAYLATYIAANFFPSDNETTGLLFTFGAFAVAFVMRPIGGLFFGPLGDKIGRRRTLAIVVLATSTATFLMGLLPSYDALGVAAPLLLVLLRFVQAFAAGGEYGGGAIFIAEYAPRQRRGFFVSFLPASTFLAYLFAAVLITGLSTALTEQDMTSWGWRIPFLLAGPLGIAGLYIRSRLDETPEFRALEDAGSVTKTPLKETITKHWRPILQLIALVSCWVAAFYVAFAYMPALYHKLGYGDTESFVSMIVACMVPIITLPLLGTLSDRSGPRPIMLAASVGFAVSAYPLFMLINTGNLAAAYVAHGAIAFFVAALSSCIVMGTQLFETRVRYSGFAIGHNVSVAVFGGTAPMISTYLVSVTDDARSPSYYIVFTALVTLLGVLTVRNHLRRG</sequence>
<evidence type="ECO:0000256" key="3">
    <source>
        <dbReference type="ARBA" id="ARBA00022448"/>
    </source>
</evidence>
<comment type="subcellular location">
    <subcellularLocation>
        <location evidence="1">Cell membrane</location>
        <topology evidence="1">Multi-pass membrane protein</topology>
    </subcellularLocation>
</comment>
<dbReference type="InterPro" id="IPR011701">
    <property type="entry name" value="MFS"/>
</dbReference>
<feature type="transmembrane region" description="Helical" evidence="11">
    <location>
        <begin position="96"/>
        <end position="114"/>
    </location>
</feature>
<feature type="transmembrane region" description="Helical" evidence="11">
    <location>
        <begin position="196"/>
        <end position="215"/>
    </location>
</feature>
<organism evidence="13 14">
    <name type="scientific">Mycobacterium adipatum</name>
    <dbReference type="NCBI Taxonomy" id="1682113"/>
    <lineage>
        <taxon>Bacteria</taxon>
        <taxon>Bacillati</taxon>
        <taxon>Actinomycetota</taxon>
        <taxon>Actinomycetes</taxon>
        <taxon>Mycobacteriales</taxon>
        <taxon>Mycobacteriaceae</taxon>
        <taxon>Mycobacterium</taxon>
    </lineage>
</organism>
<keyword evidence="4" id="KW-1003">Cell membrane</keyword>
<dbReference type="GO" id="GO:0005886">
    <property type="term" value="C:plasma membrane"/>
    <property type="evidence" value="ECO:0007669"/>
    <property type="project" value="UniProtKB-SubCell"/>
</dbReference>
<dbReference type="AlphaFoldDB" id="A0A172UW69"/>
<evidence type="ECO:0000313" key="13">
    <source>
        <dbReference type="EMBL" id="ANE83351.1"/>
    </source>
</evidence>
<evidence type="ECO:0000256" key="9">
    <source>
        <dbReference type="ARBA" id="ARBA00037295"/>
    </source>
</evidence>
<reference evidence="13 14" key="1">
    <citation type="submission" date="2016-05" db="EMBL/GenBank/DDBJ databases">
        <title>Complete genome sequence of a phthalic acid esters degrading Mycobacterium sp. YC-RL4.</title>
        <authorList>
            <person name="Ren L."/>
            <person name="Fan S."/>
            <person name="Ruth N."/>
            <person name="Jia Y."/>
            <person name="Wang J."/>
            <person name="Qiao C."/>
        </authorList>
    </citation>
    <scope>NUCLEOTIDE SEQUENCE [LARGE SCALE GENOMIC DNA]</scope>
    <source>
        <strain evidence="13 14">YC-RL4</strain>
        <plasmid evidence="14">pmyc1</plasmid>
    </source>
</reference>
<evidence type="ECO:0000256" key="10">
    <source>
        <dbReference type="ARBA" id="ARBA00039918"/>
    </source>
</evidence>
<evidence type="ECO:0000256" key="8">
    <source>
        <dbReference type="ARBA" id="ARBA00023136"/>
    </source>
</evidence>
<evidence type="ECO:0000313" key="14">
    <source>
        <dbReference type="Proteomes" id="UP000077143"/>
    </source>
</evidence>
<evidence type="ECO:0000256" key="2">
    <source>
        <dbReference type="ARBA" id="ARBA00008240"/>
    </source>
</evidence>
<keyword evidence="3" id="KW-0813">Transport</keyword>
<keyword evidence="14" id="KW-1185">Reference proteome</keyword>
<feature type="transmembrane region" description="Helical" evidence="11">
    <location>
        <begin position="250"/>
        <end position="273"/>
    </location>
</feature>
<dbReference type="InterPro" id="IPR051084">
    <property type="entry name" value="H+-coupled_symporters"/>
</dbReference>
<feature type="transmembrane region" description="Helical" evidence="11">
    <location>
        <begin position="120"/>
        <end position="140"/>
    </location>
</feature>
<keyword evidence="6" id="KW-0769">Symport</keyword>
<evidence type="ECO:0000259" key="12">
    <source>
        <dbReference type="PROSITE" id="PS50850"/>
    </source>
</evidence>
<gene>
    <name evidence="13" type="ORF">A7U43_27870</name>
</gene>
<keyword evidence="5 11" id="KW-0812">Transmembrane</keyword>
<proteinExistence type="inferred from homology"/>
<dbReference type="OrthoDB" id="8953821at2"/>
<accession>A0A172UW69</accession>
<comment type="function">
    <text evidence="9">May be a proton symporter involved in the uptake of osmolytes such as proline and glycine betaine.</text>
</comment>
<dbReference type="Proteomes" id="UP000077143">
    <property type="component" value="Plasmid pMYC1"/>
</dbReference>
<dbReference type="PANTHER" id="PTHR43528">
    <property type="entry name" value="ALPHA-KETOGLUTARATE PERMEASE"/>
    <property type="match status" value="1"/>
</dbReference>